<evidence type="ECO:0000259" key="15">
    <source>
        <dbReference type="PROSITE" id="PS50112"/>
    </source>
</evidence>
<sequence>MRINMPVTQGNYPVPEGTTIVTRTDAKGRIEYANDAFVSISGFTREELLGQPHNLVRHPDMPAEAFRDIWATLKRGRPWSGLVKNRRKDGDHYWVRANANPLPGGGYHSVRTAPAAQEIAAAEALYARMRQDASLALHEGSVIRRGALATLRQQWRRVRISHRFWAWAGFATALFYLSIALGVYGLMQARDSQDRIYSGNLIPALQLGTLAEHLDGGHTALLLAMQALPGNAQASAQPQLEAARANRSELERGWAEYGRIASAPDEQALARAFEEPLQAWWRRLDGVAERIRAGDTGPAALQALLDARRTEGAAAHAGLAALREHHAAKAAAEMRLTEAQHERDFILYAILFGLGISVGTLMGWSLLHRLSRGFAAAGEAAQAIAAGNLARPVAVDGEDEIGQLLAQMSIMRNNLQEVIGELRHNMEELSRQSRELGAASANVSGTAEQQAAATNSMAAAVEQLSVSIDQVESNASEARTVTLDSARRSEESTRIIRDTIDEMHRIAASVSETASSIRELEGQVGEISAIVTVIREIADQTNLLALNAAIEAARAGEQGRGFAVVADEVRKLAERTSSATVRIASMIGPIQAKASAAGSSMDHGVSRVQAGVALASRAGDELHEMRQGSTQVTEAVDAITLALQEQAAAAREIAGRVEHVSQGTDEMVATSRQTDEAAFGLQRLAMGLAELSGKFRTA</sequence>
<evidence type="ECO:0000256" key="1">
    <source>
        <dbReference type="ARBA" id="ARBA00004429"/>
    </source>
</evidence>
<comment type="subcellular location">
    <subcellularLocation>
        <location evidence="1">Cell inner membrane</location>
        <topology evidence="1">Multi-pass membrane protein</topology>
    </subcellularLocation>
</comment>
<dbReference type="InterPro" id="IPR004089">
    <property type="entry name" value="MCPsignal_dom"/>
</dbReference>
<keyword evidence="8 13" id="KW-0472">Membrane</keyword>
<dbReference type="PROSITE" id="PS50111">
    <property type="entry name" value="CHEMOTAXIS_TRANSDUC_2"/>
    <property type="match status" value="1"/>
</dbReference>
<evidence type="ECO:0000256" key="2">
    <source>
        <dbReference type="ARBA" id="ARBA00022475"/>
    </source>
</evidence>
<evidence type="ECO:0000259" key="14">
    <source>
        <dbReference type="PROSITE" id="PS50111"/>
    </source>
</evidence>
<dbReference type="Pfam" id="PF08447">
    <property type="entry name" value="PAS_3"/>
    <property type="match status" value="1"/>
</dbReference>
<dbReference type="RefSeq" id="WP_048707721.1">
    <property type="nucleotide sequence ID" value="NZ_CP014646.1"/>
</dbReference>
<dbReference type="KEGG" id="thu:AC731_016415"/>
<dbReference type="Pfam" id="PF00672">
    <property type="entry name" value="HAMP"/>
    <property type="match status" value="1"/>
</dbReference>
<evidence type="ECO:0000256" key="8">
    <source>
        <dbReference type="ARBA" id="ARBA00023136"/>
    </source>
</evidence>
<dbReference type="PROSITE" id="PS50112">
    <property type="entry name" value="PAS"/>
    <property type="match status" value="1"/>
</dbReference>
<dbReference type="CDD" id="cd11386">
    <property type="entry name" value="MCP_signal"/>
    <property type="match status" value="1"/>
</dbReference>
<accession>A0A127K8T0</accession>
<protein>
    <recommendedName>
        <fullName evidence="19">Chemotaxis protein</fullName>
    </recommendedName>
</protein>
<evidence type="ECO:0000256" key="6">
    <source>
        <dbReference type="ARBA" id="ARBA00022692"/>
    </source>
</evidence>
<dbReference type="SUPFAM" id="SSF58104">
    <property type="entry name" value="Methyl-accepting chemotaxis protein (MCP) signaling domain"/>
    <property type="match status" value="1"/>
</dbReference>
<feature type="coiled-coil region" evidence="12">
    <location>
        <begin position="412"/>
        <end position="439"/>
    </location>
</feature>
<reference evidence="18" key="1">
    <citation type="submission" date="2016-03" db="EMBL/GenBank/DDBJ databases">
        <authorList>
            <person name="Ma C."/>
            <person name="Zhou S."/>
            <person name="Yang G."/>
        </authorList>
    </citation>
    <scope>NUCLEOTIDE SEQUENCE [LARGE SCALE GENOMIC DNA]</scope>
    <source>
        <strain evidence="18">SgZ-1</strain>
    </source>
</reference>
<evidence type="ECO:0000313" key="18">
    <source>
        <dbReference type="Proteomes" id="UP000036902"/>
    </source>
</evidence>
<dbReference type="PROSITE" id="PS50885">
    <property type="entry name" value="HAMP"/>
    <property type="match status" value="1"/>
</dbReference>
<dbReference type="InterPro" id="IPR003122">
    <property type="entry name" value="Tar_rcpt_lig-bd"/>
</dbReference>
<dbReference type="GO" id="GO:0007165">
    <property type="term" value="P:signal transduction"/>
    <property type="evidence" value="ECO:0007669"/>
    <property type="project" value="UniProtKB-KW"/>
</dbReference>
<dbReference type="Gene3D" id="1.10.287.950">
    <property type="entry name" value="Methyl-accepting chemotaxis protein"/>
    <property type="match status" value="1"/>
</dbReference>
<evidence type="ECO:0000313" key="17">
    <source>
        <dbReference type="EMBL" id="AMO38378.1"/>
    </source>
</evidence>
<dbReference type="SMART" id="SM00091">
    <property type="entry name" value="PAS"/>
    <property type="match status" value="1"/>
</dbReference>
<dbReference type="Proteomes" id="UP000036902">
    <property type="component" value="Chromosome"/>
</dbReference>
<dbReference type="FunFam" id="1.10.287.950:FF:000001">
    <property type="entry name" value="Methyl-accepting chemotaxis sensory transducer"/>
    <property type="match status" value="1"/>
</dbReference>
<keyword evidence="5" id="KW-0997">Cell inner membrane</keyword>
<dbReference type="STRING" id="1134435.AC731_016415"/>
<dbReference type="SMART" id="SM00283">
    <property type="entry name" value="MA"/>
    <property type="match status" value="1"/>
</dbReference>
<dbReference type="InterPro" id="IPR035965">
    <property type="entry name" value="PAS-like_dom_sf"/>
</dbReference>
<dbReference type="GO" id="GO:0005886">
    <property type="term" value="C:plasma membrane"/>
    <property type="evidence" value="ECO:0007669"/>
    <property type="project" value="UniProtKB-SubCell"/>
</dbReference>
<keyword evidence="3" id="KW-0488">Methylation</keyword>
<dbReference type="GO" id="GO:0006935">
    <property type="term" value="P:chemotaxis"/>
    <property type="evidence" value="ECO:0007669"/>
    <property type="project" value="UniProtKB-KW"/>
</dbReference>
<keyword evidence="2" id="KW-1003">Cell membrane</keyword>
<dbReference type="NCBIfam" id="TIGR00229">
    <property type="entry name" value="sensory_box"/>
    <property type="match status" value="1"/>
</dbReference>
<evidence type="ECO:0000256" key="13">
    <source>
        <dbReference type="SAM" id="Phobius"/>
    </source>
</evidence>
<name>A0A127K8T0_9RHOO</name>
<evidence type="ECO:0000256" key="7">
    <source>
        <dbReference type="ARBA" id="ARBA00022989"/>
    </source>
</evidence>
<dbReference type="InterPro" id="IPR003660">
    <property type="entry name" value="HAMP_dom"/>
</dbReference>
<dbReference type="Pfam" id="PF02203">
    <property type="entry name" value="TarH"/>
    <property type="match status" value="1"/>
</dbReference>
<evidence type="ECO:0008006" key="19">
    <source>
        <dbReference type="Google" id="ProtNLM"/>
    </source>
</evidence>
<evidence type="ECO:0000256" key="3">
    <source>
        <dbReference type="ARBA" id="ARBA00022481"/>
    </source>
</evidence>
<evidence type="ECO:0000256" key="11">
    <source>
        <dbReference type="PROSITE-ProRule" id="PRU00284"/>
    </source>
</evidence>
<keyword evidence="12" id="KW-0175">Coiled coil</keyword>
<dbReference type="PANTHER" id="PTHR32089">
    <property type="entry name" value="METHYL-ACCEPTING CHEMOTAXIS PROTEIN MCPB"/>
    <property type="match status" value="1"/>
</dbReference>
<keyword evidence="7 13" id="KW-1133">Transmembrane helix</keyword>
<evidence type="ECO:0000259" key="16">
    <source>
        <dbReference type="PROSITE" id="PS50885"/>
    </source>
</evidence>
<keyword evidence="4" id="KW-0145">Chemotaxis</keyword>
<evidence type="ECO:0000256" key="5">
    <source>
        <dbReference type="ARBA" id="ARBA00022519"/>
    </source>
</evidence>
<dbReference type="InterPro" id="IPR000014">
    <property type="entry name" value="PAS"/>
</dbReference>
<feature type="transmembrane region" description="Helical" evidence="13">
    <location>
        <begin position="345"/>
        <end position="367"/>
    </location>
</feature>
<keyword evidence="6 13" id="KW-0812">Transmembrane</keyword>
<proteinExistence type="inferred from homology"/>
<feature type="domain" description="Methyl-accepting transducer" evidence="14">
    <location>
        <begin position="425"/>
        <end position="661"/>
    </location>
</feature>
<keyword evidence="9 11" id="KW-0807">Transducer</keyword>
<feature type="domain" description="PAS" evidence="15">
    <location>
        <begin position="21"/>
        <end position="76"/>
    </location>
</feature>
<dbReference type="Gene3D" id="3.30.450.20">
    <property type="entry name" value="PAS domain"/>
    <property type="match status" value="1"/>
</dbReference>
<dbReference type="InterPro" id="IPR013655">
    <property type="entry name" value="PAS_fold_3"/>
</dbReference>
<feature type="transmembrane region" description="Helical" evidence="13">
    <location>
        <begin position="164"/>
        <end position="187"/>
    </location>
</feature>
<evidence type="ECO:0000256" key="9">
    <source>
        <dbReference type="ARBA" id="ARBA00023224"/>
    </source>
</evidence>
<keyword evidence="18" id="KW-1185">Reference proteome</keyword>
<dbReference type="InterPro" id="IPR004090">
    <property type="entry name" value="Chemotax_Me-accpt_rcpt"/>
</dbReference>
<gene>
    <name evidence="17" type="ORF">AC731_016415</name>
</gene>
<dbReference type="AlphaFoldDB" id="A0A127K8T0"/>
<dbReference type="CDD" id="cd00130">
    <property type="entry name" value="PAS"/>
    <property type="match status" value="1"/>
</dbReference>
<evidence type="ECO:0000256" key="10">
    <source>
        <dbReference type="ARBA" id="ARBA00029447"/>
    </source>
</evidence>
<feature type="domain" description="HAMP" evidence="16">
    <location>
        <begin position="368"/>
        <end position="420"/>
    </location>
</feature>
<dbReference type="GO" id="GO:0004888">
    <property type="term" value="F:transmembrane signaling receptor activity"/>
    <property type="evidence" value="ECO:0007669"/>
    <property type="project" value="InterPro"/>
</dbReference>
<evidence type="ECO:0000256" key="12">
    <source>
        <dbReference type="SAM" id="Coils"/>
    </source>
</evidence>
<dbReference type="SMART" id="SM00304">
    <property type="entry name" value="HAMP"/>
    <property type="match status" value="2"/>
</dbReference>
<evidence type="ECO:0000256" key="4">
    <source>
        <dbReference type="ARBA" id="ARBA00022500"/>
    </source>
</evidence>
<organism evidence="17 18">
    <name type="scientific">Thauera humireducens</name>
    <dbReference type="NCBI Taxonomy" id="1134435"/>
    <lineage>
        <taxon>Bacteria</taxon>
        <taxon>Pseudomonadati</taxon>
        <taxon>Pseudomonadota</taxon>
        <taxon>Betaproteobacteria</taxon>
        <taxon>Rhodocyclales</taxon>
        <taxon>Zoogloeaceae</taxon>
        <taxon>Thauera</taxon>
    </lineage>
</organism>
<dbReference type="PRINTS" id="PR00260">
    <property type="entry name" value="CHEMTRNSDUCR"/>
</dbReference>
<dbReference type="PANTHER" id="PTHR32089:SF119">
    <property type="entry name" value="METHYL-ACCEPTING CHEMOTAXIS PROTEIN CTPL"/>
    <property type="match status" value="1"/>
</dbReference>
<comment type="similarity">
    <text evidence="10">Belongs to the methyl-accepting chemotaxis (MCP) protein family.</text>
</comment>
<dbReference type="SUPFAM" id="SSF55785">
    <property type="entry name" value="PYP-like sensor domain (PAS domain)"/>
    <property type="match status" value="1"/>
</dbReference>
<dbReference type="EMBL" id="CP014646">
    <property type="protein sequence ID" value="AMO38378.1"/>
    <property type="molecule type" value="Genomic_DNA"/>
</dbReference>
<dbReference type="Pfam" id="PF00015">
    <property type="entry name" value="MCPsignal"/>
    <property type="match status" value="1"/>
</dbReference>